<organism evidence="2 3">
    <name type="scientific">Phocoenobacter atlanticus subsp. atlanticus</name>
    <dbReference type="NCBI Taxonomy" id="3061285"/>
    <lineage>
        <taxon>Bacteria</taxon>
        <taxon>Pseudomonadati</taxon>
        <taxon>Pseudomonadota</taxon>
        <taxon>Gammaproteobacteria</taxon>
        <taxon>Pasteurellales</taxon>
        <taxon>Pasteurellaceae</taxon>
        <taxon>Phocoenobacter</taxon>
        <taxon>Phocoenobacter atlanticus</taxon>
    </lineage>
</organism>
<dbReference type="EMBL" id="JASAXT010000009">
    <property type="protein sequence ID" value="MDP8148633.1"/>
    <property type="molecule type" value="Genomic_DNA"/>
</dbReference>
<sequence length="137" mass="16159">MKASTLETIFLIFTLISYVPIISIPFVLGELLKKNNFFILLLLSIVLTFLFSTVSIYWTEKLSNEFMYDIYGFNSYGMSDTEHWIKEISIDNKKTIERIYYRSMGIGWNLKLIISYIMLVIPYNLITCGIIYKRKIH</sequence>
<evidence type="ECO:0000313" key="3">
    <source>
        <dbReference type="Proteomes" id="UP001226020"/>
    </source>
</evidence>
<keyword evidence="1" id="KW-0812">Transmembrane</keyword>
<comment type="caution">
    <text evidence="2">The sequence shown here is derived from an EMBL/GenBank/DDBJ whole genome shotgun (WGS) entry which is preliminary data.</text>
</comment>
<dbReference type="AlphaFoldDB" id="A0AAW8CHD1"/>
<accession>A0AAW8CHD1</accession>
<feature type="transmembrane region" description="Helical" evidence="1">
    <location>
        <begin position="113"/>
        <end position="132"/>
    </location>
</feature>
<dbReference type="RefSeq" id="WP_306347019.1">
    <property type="nucleotide sequence ID" value="NZ_JASAVU010000007.1"/>
</dbReference>
<reference evidence="2 3" key="1">
    <citation type="journal article" date="2023" name="Front. Microbiol.">
        <title>Phylogeography and host specificity of Pasteurellaceae pathogenic to sea-farmed fish in the north-east Atlantic.</title>
        <authorList>
            <person name="Gulla S."/>
            <person name="Colquhoun D.J."/>
            <person name="Olsen A.B."/>
            <person name="Spilsberg B."/>
            <person name="Lagesen K."/>
            <person name="Aakesson C.P."/>
            <person name="Strom S."/>
            <person name="Manji F."/>
            <person name="Birkbeck T.H."/>
            <person name="Nilsen H.K."/>
        </authorList>
    </citation>
    <scope>NUCLEOTIDE SEQUENCE [LARGE SCALE GENOMIC DNA]</scope>
    <source>
        <strain evidence="2 3">NVIB3131</strain>
    </source>
</reference>
<feature type="transmembrane region" description="Helical" evidence="1">
    <location>
        <begin position="6"/>
        <end position="28"/>
    </location>
</feature>
<evidence type="ECO:0000313" key="2">
    <source>
        <dbReference type="EMBL" id="MDP8148633.1"/>
    </source>
</evidence>
<keyword evidence="1" id="KW-1133">Transmembrane helix</keyword>
<evidence type="ECO:0000256" key="1">
    <source>
        <dbReference type="SAM" id="Phobius"/>
    </source>
</evidence>
<keyword evidence="1" id="KW-0472">Membrane</keyword>
<keyword evidence="3" id="KW-1185">Reference proteome</keyword>
<protein>
    <submittedName>
        <fullName evidence="2">Uncharacterized protein</fullName>
    </submittedName>
</protein>
<dbReference type="GeneID" id="300271036"/>
<feature type="transmembrane region" description="Helical" evidence="1">
    <location>
        <begin position="37"/>
        <end position="58"/>
    </location>
</feature>
<gene>
    <name evidence="2" type="ORF">QJU57_06040</name>
</gene>
<proteinExistence type="predicted"/>
<dbReference type="Proteomes" id="UP001226020">
    <property type="component" value="Unassembled WGS sequence"/>
</dbReference>
<name>A0AAW8CHD1_9PAST</name>